<dbReference type="SMART" id="SM00458">
    <property type="entry name" value="RICIN"/>
    <property type="match status" value="1"/>
</dbReference>
<evidence type="ECO:0000256" key="1">
    <source>
        <dbReference type="SAM" id="Phobius"/>
    </source>
</evidence>
<keyword evidence="1" id="KW-0472">Membrane</keyword>
<accession>A0AA36N429</accession>
<gene>
    <name evidence="3" type="ORF">EVOR1521_LOCUS15367</name>
</gene>
<keyword evidence="1" id="KW-0812">Transmembrane</keyword>
<feature type="domain" description="Ricin B lectin" evidence="2">
    <location>
        <begin position="217"/>
        <end position="354"/>
    </location>
</feature>
<name>A0AA36N429_9DINO</name>
<dbReference type="InterPro" id="IPR035992">
    <property type="entry name" value="Ricin_B-like_lectins"/>
</dbReference>
<sequence length="453" mass="49716">MHAALCAVVLVLLLAFPLMEFLVLVIGTVATAIGRGVRWKAVLFWTYWPFWKLVLCVAAAIGGKMLGDFLWNGSYLPAAQIGRMQVYHDINPINASGIRLQDAGVVTFDGLTGVNRMMTGCLVDGPTYCIAAIVPVVEKDGLRTPANMSQYDLFMAGTDCCDCPGEFRCGDWNNPGKSLGAALRMAARWLLCFGLVAVDATLRGSNNTRAPEVQAAFHVSYGASPRFCLSSDGNIGDGVKLHLWECDSSWSSVGQNFHLDEARRLRSTADPAYCVVIDGDKNVNFAKIHLWKCDEANENQRWSVPSQGQIRSKQNSDMCLAVEGNHSFNGAKIQLWSCATVRTEDAFLQGWVIRAPSGRGYATPREDHACEAPFVAIEPENCVEAAETMQPRQVCRGSWTEVFFEKEQPAWPLGCMFFGACRGGCGLRYNWGTASRNPDQGNCLSTTMLCQFQ</sequence>
<dbReference type="AlphaFoldDB" id="A0AA36N429"/>
<dbReference type="EMBL" id="CAUJNA010001946">
    <property type="protein sequence ID" value="CAJ1389825.1"/>
    <property type="molecule type" value="Genomic_DNA"/>
</dbReference>
<comment type="caution">
    <text evidence="3">The sequence shown here is derived from an EMBL/GenBank/DDBJ whole genome shotgun (WGS) entry which is preliminary data.</text>
</comment>
<dbReference type="SUPFAM" id="SSF50370">
    <property type="entry name" value="Ricin B-like lectins"/>
    <property type="match status" value="1"/>
</dbReference>
<keyword evidence="4" id="KW-1185">Reference proteome</keyword>
<dbReference type="InterPro" id="IPR000772">
    <property type="entry name" value="Ricin_B_lectin"/>
</dbReference>
<evidence type="ECO:0000313" key="3">
    <source>
        <dbReference type="EMBL" id="CAJ1389825.1"/>
    </source>
</evidence>
<dbReference type="Pfam" id="PF00652">
    <property type="entry name" value="Ricin_B_lectin"/>
    <property type="match status" value="1"/>
</dbReference>
<protein>
    <recommendedName>
        <fullName evidence="2">Ricin B lectin domain-containing protein</fullName>
    </recommendedName>
</protein>
<dbReference type="Gene3D" id="2.80.10.50">
    <property type="match status" value="1"/>
</dbReference>
<evidence type="ECO:0000259" key="2">
    <source>
        <dbReference type="SMART" id="SM00458"/>
    </source>
</evidence>
<reference evidence="3" key="1">
    <citation type="submission" date="2023-08" db="EMBL/GenBank/DDBJ databases">
        <authorList>
            <person name="Chen Y."/>
            <person name="Shah S."/>
            <person name="Dougan E. K."/>
            <person name="Thang M."/>
            <person name="Chan C."/>
        </authorList>
    </citation>
    <scope>NUCLEOTIDE SEQUENCE</scope>
</reference>
<keyword evidence="1" id="KW-1133">Transmembrane helix</keyword>
<feature type="transmembrane region" description="Helical" evidence="1">
    <location>
        <begin position="42"/>
        <end position="61"/>
    </location>
</feature>
<evidence type="ECO:0000313" key="4">
    <source>
        <dbReference type="Proteomes" id="UP001178507"/>
    </source>
</evidence>
<proteinExistence type="predicted"/>
<dbReference type="Proteomes" id="UP001178507">
    <property type="component" value="Unassembled WGS sequence"/>
</dbReference>
<dbReference type="PROSITE" id="PS50231">
    <property type="entry name" value="RICIN_B_LECTIN"/>
    <property type="match status" value="1"/>
</dbReference>
<organism evidence="3 4">
    <name type="scientific">Effrenium voratum</name>
    <dbReference type="NCBI Taxonomy" id="2562239"/>
    <lineage>
        <taxon>Eukaryota</taxon>
        <taxon>Sar</taxon>
        <taxon>Alveolata</taxon>
        <taxon>Dinophyceae</taxon>
        <taxon>Suessiales</taxon>
        <taxon>Symbiodiniaceae</taxon>
        <taxon>Effrenium</taxon>
    </lineage>
</organism>